<dbReference type="EMBL" id="MZ401008">
    <property type="protein sequence ID" value="QYC53210.1"/>
    <property type="molecule type" value="Genomic_DNA"/>
</dbReference>
<dbReference type="Pfam" id="PF05352">
    <property type="entry name" value="Phage_connector"/>
    <property type="match status" value="1"/>
</dbReference>
<organism evidence="1 2">
    <name type="scientific">Clostridium phage CPQ9</name>
    <dbReference type="NCBI Taxonomy" id="2863152"/>
    <lineage>
        <taxon>Viruses</taxon>
        <taxon>Duplodnaviria</taxon>
        <taxon>Heunggongvirae</taxon>
        <taxon>Uroviricota</taxon>
        <taxon>Caudoviricetes</taxon>
        <taxon>Guelinviridae</taxon>
        <taxon>Brucesealvirus</taxon>
        <taxon>Brucesealvirus cpq9</taxon>
    </lineage>
</organism>
<protein>
    <submittedName>
        <fullName evidence="1">Connector protein</fullName>
    </submittedName>
</protein>
<evidence type="ECO:0000313" key="2">
    <source>
        <dbReference type="Proteomes" id="UP001144689"/>
    </source>
</evidence>
<dbReference type="Proteomes" id="UP001144689">
    <property type="component" value="Segment"/>
</dbReference>
<proteinExistence type="predicted"/>
<reference evidence="1" key="1">
    <citation type="submission" date="2021-06" db="EMBL/GenBank/DDBJ databases">
        <authorList>
            <person name="Noor Mohammadi T."/>
            <person name="Li Y."/>
            <person name="Shen C."/>
            <person name="Masuda Y."/>
            <person name="Honjoh K.-I."/>
            <person name="Miyamoto T."/>
        </authorList>
    </citation>
    <scope>NUCLEOTIDE SEQUENCE</scope>
</reference>
<dbReference type="InterPro" id="IPR036199">
    <property type="entry name" value="Gp10_sf"/>
</dbReference>
<dbReference type="SUPFAM" id="SSF56826">
    <property type="entry name" value="Upper collar protein gp10 (connector protein)"/>
    <property type="match status" value="1"/>
</dbReference>
<sequence length="302" mass="34853">MSKRKSYWNQGDKILLKNDIFMVDRYYDYYSNMGLNRFRWKNLPPGMESRHIEQALFNEGQAVFFKNTDPNEPYGFLCLPCAPSNGQNIYGDPVHFNGIGVNKYFTNLSPLNAVRILDNDNGLAPVRHIAYYTYLMSQIEMTINMNLDQQKFPTIIGATKQNELSMKRLYEKYSNFEPNILVDEKLAQALQEGKGFDALKTQAPYLLDKLADFKKTCENELLTFLGINNTNNDKRERLLTDEVNANNSQITFVLEMAYKNRLDACRKINEMFGLNLEVEKVVNLLEVDMKGDVKNEGINGEQ</sequence>
<dbReference type="Gene3D" id="2.40.500.10">
    <property type="entry name" value="Upper collar protein gp10 (connector protein)"/>
    <property type="match status" value="2"/>
</dbReference>
<evidence type="ECO:0000313" key="1">
    <source>
        <dbReference type="EMBL" id="QYC53210.1"/>
    </source>
</evidence>
<dbReference type="InterPro" id="IPR008016">
    <property type="entry name" value="Gp10"/>
</dbReference>
<name>A0A9Q7FGF4_9CAUD</name>
<accession>A0A9Q7FGF4</accession>
<keyword evidence="2" id="KW-1185">Reference proteome</keyword>